<proteinExistence type="predicted"/>
<protein>
    <recommendedName>
        <fullName evidence="2">GspL cytoplasmic actin-ATPase-like domain-containing protein</fullName>
    </recommendedName>
</protein>
<reference evidence="1" key="1">
    <citation type="submission" date="2015-05" db="EMBL/GenBank/DDBJ databases">
        <authorList>
            <person name="Rattei Thomas"/>
        </authorList>
    </citation>
    <scope>NUCLEOTIDE SEQUENCE</scope>
    <source>
        <strain evidence="1">DC9</strain>
    </source>
</reference>
<name>A0A0F7WZS5_CHLPN</name>
<evidence type="ECO:0000313" key="1">
    <source>
        <dbReference type="EMBL" id="CRI42888.1"/>
    </source>
</evidence>
<accession>A0A0F7WZS5</accession>
<sequence length="463" mass="51095">MNFKLPVYHIGLTKAENNTIKIAILQKTCKGWIVCHCEQIPEGKTWSLPKKYFAAPTTFSLQGSDILVKSSSSSLKNRKNILKVALTNLEASLALPWESLIVQPQLGKPTDRGETPLTLWIAQKNTLKKELSFLSQAQIFPDKLSCRAADIFFLAEQSPLKSLPAYLLIYGGSEEVTCIFVKNHAIAVARSFSNYSTKKSCDDIHATLQYIQETFPQTVLPAIHVAQISPNLQKILEQKLSLPLVVCQSMTYGVEDEDWEIYGDTIAAAHHGASRRPLTFPYDATSVSPAAQKHWLLRSSLLIGKYALMATVVVSLGSVLKLKSLSSSASNHFALACPEEGVLPRSLKAAEKTVKAIGMKNSASNYPLLPTIPTSEQTLKFLLALGKSSPSIKFSYFSYTMTSYPSKDNPSLPYSALVEVKGQGQPEDIPQFLKKISSHPKLQHVSESLEDQRSFKLQFTLSS</sequence>
<dbReference type="EMBL" id="LN847056">
    <property type="protein sequence ID" value="CRI42888.1"/>
    <property type="molecule type" value="Genomic_DNA"/>
</dbReference>
<organism evidence="1">
    <name type="scientific">Chlamydia pneumoniae</name>
    <name type="common">Chlamydophila pneumoniae</name>
    <dbReference type="NCBI Taxonomy" id="83558"/>
    <lineage>
        <taxon>Bacteria</taxon>
        <taxon>Pseudomonadati</taxon>
        <taxon>Chlamydiota</taxon>
        <taxon>Chlamydiia</taxon>
        <taxon>Chlamydiales</taxon>
        <taxon>Chlamydiaceae</taxon>
        <taxon>Chlamydia/Chlamydophila group</taxon>
        <taxon>Chlamydia</taxon>
    </lineage>
</organism>
<gene>
    <name evidence="1" type="ORF">BN1224_DC9_BZ_00120</name>
</gene>
<dbReference type="AlphaFoldDB" id="A0A0F7WZS5"/>
<evidence type="ECO:0008006" key="2">
    <source>
        <dbReference type="Google" id="ProtNLM"/>
    </source>
</evidence>